<accession>A0AAV7N552</accession>
<reference evidence="2" key="1">
    <citation type="journal article" date="2022" name="bioRxiv">
        <title>Sequencing and chromosome-scale assembly of the giantPleurodeles waltlgenome.</title>
        <authorList>
            <person name="Brown T."/>
            <person name="Elewa A."/>
            <person name="Iarovenko S."/>
            <person name="Subramanian E."/>
            <person name="Araus A.J."/>
            <person name="Petzold A."/>
            <person name="Susuki M."/>
            <person name="Suzuki K.-i.T."/>
            <person name="Hayashi T."/>
            <person name="Toyoda A."/>
            <person name="Oliveira C."/>
            <person name="Osipova E."/>
            <person name="Leigh N.D."/>
            <person name="Simon A."/>
            <person name="Yun M.H."/>
        </authorList>
    </citation>
    <scope>NUCLEOTIDE SEQUENCE</scope>
    <source>
        <strain evidence="2">20211129_DDA</strain>
        <tissue evidence="2">Liver</tissue>
    </source>
</reference>
<feature type="compositionally biased region" description="Polar residues" evidence="1">
    <location>
        <begin position="713"/>
        <end position="732"/>
    </location>
</feature>
<protein>
    <submittedName>
        <fullName evidence="2">Uncharacterized protein</fullName>
    </submittedName>
</protein>
<evidence type="ECO:0000256" key="1">
    <source>
        <dbReference type="SAM" id="MobiDB-lite"/>
    </source>
</evidence>
<name>A0AAV7N552_PLEWA</name>
<feature type="region of interest" description="Disordered" evidence="1">
    <location>
        <begin position="1357"/>
        <end position="1431"/>
    </location>
</feature>
<feature type="region of interest" description="Disordered" evidence="1">
    <location>
        <begin position="1268"/>
        <end position="1292"/>
    </location>
</feature>
<feature type="compositionally biased region" description="Low complexity" evidence="1">
    <location>
        <begin position="1707"/>
        <end position="1716"/>
    </location>
</feature>
<feature type="region of interest" description="Disordered" evidence="1">
    <location>
        <begin position="110"/>
        <end position="138"/>
    </location>
</feature>
<proteinExistence type="predicted"/>
<feature type="region of interest" description="Disordered" evidence="1">
    <location>
        <begin position="693"/>
        <end position="751"/>
    </location>
</feature>
<feature type="compositionally biased region" description="Polar residues" evidence="1">
    <location>
        <begin position="415"/>
        <end position="428"/>
    </location>
</feature>
<dbReference type="EMBL" id="JANPWB010000013">
    <property type="protein sequence ID" value="KAJ1110681.1"/>
    <property type="molecule type" value="Genomic_DNA"/>
</dbReference>
<dbReference type="Proteomes" id="UP001066276">
    <property type="component" value="Chromosome 9"/>
</dbReference>
<sequence length="1748" mass="191869">MAFGEARSSQRIKIGSEHVLLVPETLLNLVHVSPAPAVDSLNTNSEENFLTKVTAKGIVEKITLIKKARTKPENNISDLMFEIKSSRGEDASSSMQEDCESGYRVGLPEDSSMSFADESTDTTDQASKGGRLFKASKKGPVKKRTSFRKLLGRPDNSNHFMDIESEIGNARCSVQEDGQSRCHQELSESLCTPYSSVNPFPIENIDMRTREGRMLKASIKEQVKQITLIKRAQKRPEKNILDHALEMKCGPGTVAACAQEDVTPRCSVEVPDNQSNTLLGVQSGNAEIAPKITGETHMLMCETEDVKKTSLARKARKRPWKDNAESVKVDEGVLSVHVSESSTTVATSENLCDTFHNVPTVAVEHVNTKMHEGHFPRAEIKGEVKKISSVKEVRKRPAKVNLGSKFEMKSEVGKDSSSMQEPTETRSSIELPESLCDAVAEIPVSSAVKLHTDIDVSHLPIAGAKGEGKIYVNPVHIRPAKNNLDHLLEIGYGDHSSSGQSDTRRYHCSGEHTEIHYSTFPADSVHRLHANADDRVLKTDKTGSAKKVTFMKKDKKKPANNTLDTPLVVGSEANDGASSLQYDVDSFPDVSTDTVDGLHSTAEDGILLNTGSKGAVKKMTLIKKDKSRLQKGDLKNVLEMKSGMGFKFSSNEKESSKSSCSFESRNNITSADVLPHHAGNLYRHIKESSILKDSKKGEVTKNTSVKNAHKRSANNSDHMLENKSTSTENTSRLQEDLRSHCNPQPSENKCHSLSEVQADASEQLNAKVGMTCMSNLSEQHTGPLVPIIKNARKMPVKTNTKYVPTEDVSLSQEAPQSQCSIKLLENLSSFPDLPSKEREHLPTISEAQMMETQGVVKKVAVMKNPRKRPEKNSDPIFDKVSGSCEAAALSKDSIKHLFGDKVPENTPNAFQCEPPHHAVHFNTNTDKDNLTQMENKGQGKQAPAVNKIRKRPAKNHLDKVPEIEIGKGENVSSVVEDSMSPGRDGFPKGLYKAISNVAAVPAKCTQVTKQEGCLFKPTAKRAVKKMTLSQKPRTGMEKDSERVLQMKSERVDDACYLVQNDSVFRYSVELPESLCSEFPATPQPVSDAMDISTDGGRLCLFTAGKKDMAKKKTLVKKTNSGPEETLSDPPHEIEIELGEDASSSVLGDSESLCGLDLAESSCSAFPDVSSDTLENVNMSTEACFLKASQKGSAGKMTLMQNTETGVEDSELDRLFAMERGGHTDALVQDDSQSSFEIEEVLDTDFTSVLPHTASTTDIGMEEDILLEDSTKENMKKGPQIKSSPSSRESHLDQECKIKCETDENLGALLHEDSESHFNVEVKDSPGLSPHTVEDVDLSTEADLLDLFQQSTNIEQGLMVTKEETGPGVSTSEPLLKRRGRKKKEPEIEVLPNGEIRVKKKPRLSAKDREGVGKPRKRGRRSESGLSNDGALDGETNLDFREIFDAVLAEASKWERMRDTEGLKHLGLGEGLSGTGALTAPPLSDNDLYSSADETEEAFFGYPHAYEHNKFTALKKQKDLMPQVEKRKTSPYFAKQFTEGERQSRDDLTGVGEDTLSGYEDASDEYLEHLLTDTDGDSEDLDLGQSSMHSYNGAGPSGLNVTPSPGSTLPGLEVNCKTVEGAILKTEQKHLSVVKNINEHLRRMERHLANLVKFNRLYIRRSLGLTGELVRENASQSLSLQRIAETLESAIPFPTASGVRITAEVAPSSASSSISSDSSDEEWAKRPSKTPKRAKRSREDGTVKKRKKK</sequence>
<keyword evidence="3" id="KW-1185">Reference proteome</keyword>
<evidence type="ECO:0000313" key="3">
    <source>
        <dbReference type="Proteomes" id="UP001066276"/>
    </source>
</evidence>
<feature type="compositionally biased region" description="Basic residues" evidence="1">
    <location>
        <begin position="1725"/>
        <end position="1735"/>
    </location>
</feature>
<feature type="region of interest" description="Disordered" evidence="1">
    <location>
        <begin position="408"/>
        <end position="428"/>
    </location>
</feature>
<feature type="region of interest" description="Disordered" evidence="1">
    <location>
        <begin position="1703"/>
        <end position="1748"/>
    </location>
</feature>
<gene>
    <name evidence="2" type="ORF">NDU88_008029</name>
</gene>
<organism evidence="2 3">
    <name type="scientific">Pleurodeles waltl</name>
    <name type="common">Iberian ribbed newt</name>
    <dbReference type="NCBI Taxonomy" id="8319"/>
    <lineage>
        <taxon>Eukaryota</taxon>
        <taxon>Metazoa</taxon>
        <taxon>Chordata</taxon>
        <taxon>Craniata</taxon>
        <taxon>Vertebrata</taxon>
        <taxon>Euteleostomi</taxon>
        <taxon>Amphibia</taxon>
        <taxon>Batrachia</taxon>
        <taxon>Caudata</taxon>
        <taxon>Salamandroidea</taxon>
        <taxon>Salamandridae</taxon>
        <taxon>Pleurodelinae</taxon>
        <taxon>Pleurodeles</taxon>
    </lineage>
</organism>
<comment type="caution">
    <text evidence="2">The sequence shown here is derived from an EMBL/GenBank/DDBJ whole genome shotgun (WGS) entry which is preliminary data.</text>
</comment>
<evidence type="ECO:0000313" key="2">
    <source>
        <dbReference type="EMBL" id="KAJ1110681.1"/>
    </source>
</evidence>